<reference evidence="2" key="1">
    <citation type="submission" date="2024-07" db="EMBL/GenBank/DDBJ databases">
        <authorList>
            <person name="Biller S.J."/>
        </authorList>
    </citation>
    <scope>NUCLEOTIDE SEQUENCE</scope>
    <source>
        <strain evidence="2">WC2409</strain>
    </source>
</reference>
<keyword evidence="1" id="KW-1133">Transmembrane helix</keyword>
<name>A0AB39W3V9_9FLAO</name>
<organism evidence="2">
    <name type="scientific">Flavobacterium sp. WC2409</name>
    <dbReference type="NCBI Taxonomy" id="3234139"/>
    <lineage>
        <taxon>Bacteria</taxon>
        <taxon>Pseudomonadati</taxon>
        <taxon>Bacteroidota</taxon>
        <taxon>Flavobacteriia</taxon>
        <taxon>Flavobacteriales</taxon>
        <taxon>Flavobacteriaceae</taxon>
        <taxon>Flavobacterium</taxon>
    </lineage>
</organism>
<dbReference type="AlphaFoldDB" id="A0AB39W3V9"/>
<dbReference type="EMBL" id="CP165625">
    <property type="protein sequence ID" value="XDU96007.1"/>
    <property type="molecule type" value="Genomic_DNA"/>
</dbReference>
<accession>A0AB39W3V9</accession>
<sequence>MKKITFEEYKSAIKAHYKVSKLEDVSGILLNPTPAQLRNLCLMKFENGLTSADENIFSLFFHVKEGQDLRKAIDNFDIGKFKPIISFLKAEKDSDNSSRIELAAILVDFCPRPYNKYLNLQSSSEVIKQGGATLVEKKKLVAAGFGIGKGLSKESGVVVNGSVRKKVTIFVAVFLSLFFMGYTIKGVFFPNKECMQWIENHYEPVRCSDDKLGIVHSEIIVPIDDKVIGLVKLNSSGGHEFFKNEKVLIWYYKRNGVIELFNGPGFHPETGKSLKPITNYIIKKYSLK</sequence>
<keyword evidence="1" id="KW-0472">Membrane</keyword>
<protein>
    <submittedName>
        <fullName evidence="2">Uncharacterized protein</fullName>
    </submittedName>
</protein>
<proteinExistence type="predicted"/>
<dbReference type="RefSeq" id="WP_369753360.1">
    <property type="nucleotide sequence ID" value="NZ_CP165625.1"/>
</dbReference>
<feature type="transmembrane region" description="Helical" evidence="1">
    <location>
        <begin position="167"/>
        <end position="184"/>
    </location>
</feature>
<keyword evidence="1" id="KW-0812">Transmembrane</keyword>
<evidence type="ECO:0000256" key="1">
    <source>
        <dbReference type="SAM" id="Phobius"/>
    </source>
</evidence>
<gene>
    <name evidence="2" type="ORF">AB3G34_02535</name>
</gene>
<evidence type="ECO:0000313" key="2">
    <source>
        <dbReference type="EMBL" id="XDU96007.1"/>
    </source>
</evidence>